<keyword evidence="2" id="KW-0472">Membrane</keyword>
<feature type="signal peptide" evidence="3">
    <location>
        <begin position="1"/>
        <end position="20"/>
    </location>
</feature>
<feature type="compositionally biased region" description="Low complexity" evidence="1">
    <location>
        <begin position="387"/>
        <end position="399"/>
    </location>
</feature>
<feature type="compositionally biased region" description="Low complexity" evidence="1">
    <location>
        <begin position="367"/>
        <end position="378"/>
    </location>
</feature>
<organism evidence="5">
    <name type="scientific">Aplanochytrium stocchinoi</name>
    <dbReference type="NCBI Taxonomy" id="215587"/>
    <lineage>
        <taxon>Eukaryota</taxon>
        <taxon>Sar</taxon>
        <taxon>Stramenopiles</taxon>
        <taxon>Bigyra</taxon>
        <taxon>Labyrinthulomycetes</taxon>
        <taxon>Thraustochytrida</taxon>
        <taxon>Thraustochytriidae</taxon>
        <taxon>Aplanochytrium</taxon>
    </lineage>
</organism>
<dbReference type="EMBL" id="HBIN01015702">
    <property type="protein sequence ID" value="CAE0441800.1"/>
    <property type="molecule type" value="Transcribed_RNA"/>
</dbReference>
<proteinExistence type="predicted"/>
<dbReference type="AlphaFoldDB" id="A0A6S8DZ75"/>
<dbReference type="EMBL" id="HBIN01015701">
    <property type="protein sequence ID" value="CAE0441799.1"/>
    <property type="molecule type" value="Transcribed_RNA"/>
</dbReference>
<sequence length="422" mass="45899">MLNAELIIVVTVAILTSGYGLCPSGNSEVTAYTIALTGCVSEPDELQPGCFVDKIPGGSCSAANANYADCNVTLADDLYVSVGACETALPHDWCNQTVIGFITTFCDESCPSGDDLPLFAPLVECLIFETQGKDDAFLDTYRPYDCLLEDPAFDVNKNDVPDICEEDGTFAPFQFCSESIDDVIQKIINETTGQSDLGGSCTELFRGDFLGSLCGMSFSAAIDIFCQQCDELKCKEFFGIRGDIFVYVVAGCGTFLLILISAVFIWRRRRRIMGNHAFFEANPANSGKYALSLPTANTGQNSIQVYKKQLLDFYEQNGWSDPAKKMSPRQQVDHLFQNYDPPKIAVAIKRKYGYVPNGWDSLLDQAGGPSNSPFGSNSRITRQVSNPGTLSPSLSYTSTSPPPGLSGMGRQNSRGSNDSWDL</sequence>
<gene>
    <name evidence="4" type="ORF">ASTO00021_LOCUS11921</name>
    <name evidence="5" type="ORF">ASTO00021_LOCUS11922</name>
</gene>
<feature type="region of interest" description="Disordered" evidence="1">
    <location>
        <begin position="366"/>
        <end position="422"/>
    </location>
</feature>
<keyword evidence="2" id="KW-0812">Transmembrane</keyword>
<reference evidence="5" key="1">
    <citation type="submission" date="2021-01" db="EMBL/GenBank/DDBJ databases">
        <authorList>
            <person name="Corre E."/>
            <person name="Pelletier E."/>
            <person name="Niang G."/>
            <person name="Scheremetjew M."/>
            <person name="Finn R."/>
            <person name="Kale V."/>
            <person name="Holt S."/>
            <person name="Cochrane G."/>
            <person name="Meng A."/>
            <person name="Brown T."/>
            <person name="Cohen L."/>
        </authorList>
    </citation>
    <scope>NUCLEOTIDE SEQUENCE</scope>
    <source>
        <strain evidence="5">GSBS06</strain>
    </source>
</reference>
<accession>A0A6S8DZ75</accession>
<feature type="transmembrane region" description="Helical" evidence="2">
    <location>
        <begin position="244"/>
        <end position="266"/>
    </location>
</feature>
<keyword evidence="3" id="KW-0732">Signal</keyword>
<evidence type="ECO:0000313" key="4">
    <source>
        <dbReference type="EMBL" id="CAE0441799.1"/>
    </source>
</evidence>
<name>A0A6S8DZ75_9STRA</name>
<protein>
    <submittedName>
        <fullName evidence="5">Uncharacterized protein</fullName>
    </submittedName>
</protein>
<evidence type="ECO:0000313" key="5">
    <source>
        <dbReference type="EMBL" id="CAE0441800.1"/>
    </source>
</evidence>
<feature type="compositionally biased region" description="Polar residues" evidence="1">
    <location>
        <begin position="409"/>
        <end position="422"/>
    </location>
</feature>
<evidence type="ECO:0000256" key="2">
    <source>
        <dbReference type="SAM" id="Phobius"/>
    </source>
</evidence>
<evidence type="ECO:0000256" key="3">
    <source>
        <dbReference type="SAM" id="SignalP"/>
    </source>
</evidence>
<evidence type="ECO:0000256" key="1">
    <source>
        <dbReference type="SAM" id="MobiDB-lite"/>
    </source>
</evidence>
<keyword evidence="2" id="KW-1133">Transmembrane helix</keyword>
<feature type="chain" id="PRO_5036393516" evidence="3">
    <location>
        <begin position="21"/>
        <end position="422"/>
    </location>
</feature>